<dbReference type="EMBL" id="JAVHNS010000013">
    <property type="protein sequence ID" value="KAK6337306.1"/>
    <property type="molecule type" value="Genomic_DNA"/>
</dbReference>
<comment type="caution">
    <text evidence="2">The sequence shown here is derived from an EMBL/GenBank/DDBJ whole genome shotgun (WGS) entry which is preliminary data.</text>
</comment>
<reference evidence="2 3" key="1">
    <citation type="submission" date="2019-10" db="EMBL/GenBank/DDBJ databases">
        <authorList>
            <person name="Palmer J.M."/>
        </authorList>
    </citation>
    <scope>NUCLEOTIDE SEQUENCE [LARGE SCALE GENOMIC DNA]</scope>
    <source>
        <strain evidence="2 3">TWF730</strain>
    </source>
</reference>
<keyword evidence="3" id="KW-1185">Reference proteome</keyword>
<evidence type="ECO:0000313" key="2">
    <source>
        <dbReference type="EMBL" id="KAK6337306.1"/>
    </source>
</evidence>
<accession>A0AAV9U7K9</accession>
<proteinExistence type="predicted"/>
<feature type="region of interest" description="Disordered" evidence="1">
    <location>
        <begin position="157"/>
        <end position="200"/>
    </location>
</feature>
<name>A0AAV9U7K9_9PEZI</name>
<evidence type="ECO:0000256" key="1">
    <source>
        <dbReference type="SAM" id="MobiDB-lite"/>
    </source>
</evidence>
<organism evidence="2 3">
    <name type="scientific">Orbilia blumenaviensis</name>
    <dbReference type="NCBI Taxonomy" id="1796055"/>
    <lineage>
        <taxon>Eukaryota</taxon>
        <taxon>Fungi</taxon>
        <taxon>Dikarya</taxon>
        <taxon>Ascomycota</taxon>
        <taxon>Pezizomycotina</taxon>
        <taxon>Orbiliomycetes</taxon>
        <taxon>Orbiliales</taxon>
        <taxon>Orbiliaceae</taxon>
        <taxon>Orbilia</taxon>
    </lineage>
</organism>
<protein>
    <submittedName>
        <fullName evidence="2">Uncharacterized protein</fullName>
    </submittedName>
</protein>
<sequence length="200" mass="22470">MDCQNAINKSFLCGTSAESLSVGGVCRFSGRGFEDCDHLFYEIAAGASISQHAFWILEYVCVWVYVWAGGYTNKGSSTANEFSVDSDQATTHTPRQATAETAEVLVNHRGGGSVSLDQENVETAPPAYQAPKSEKKTHRVKKEDEYARLLQDNELEENIASSYREQESERLRTRRKRSGSHRQKEAPAIPERRYFHLSRS</sequence>
<feature type="compositionally biased region" description="Basic and acidic residues" evidence="1">
    <location>
        <begin position="182"/>
        <end position="194"/>
    </location>
</feature>
<evidence type="ECO:0000313" key="3">
    <source>
        <dbReference type="Proteomes" id="UP001373714"/>
    </source>
</evidence>
<dbReference type="AlphaFoldDB" id="A0AAV9U7K9"/>
<gene>
    <name evidence="2" type="ORF">TWF730_002711</name>
</gene>
<feature type="compositionally biased region" description="Basic residues" evidence="1">
    <location>
        <begin position="172"/>
        <end position="181"/>
    </location>
</feature>
<dbReference type="Proteomes" id="UP001373714">
    <property type="component" value="Unassembled WGS sequence"/>
</dbReference>